<protein>
    <submittedName>
        <fullName evidence="2">Uncharacterized protein</fullName>
    </submittedName>
</protein>
<comment type="caution">
    <text evidence="2">The sequence shown here is derived from an EMBL/GenBank/DDBJ whole genome shotgun (WGS) entry which is preliminary data.</text>
</comment>
<evidence type="ECO:0000313" key="2">
    <source>
        <dbReference type="EMBL" id="GAA1387198.1"/>
    </source>
</evidence>
<dbReference type="Proteomes" id="UP001501414">
    <property type="component" value="Unassembled WGS sequence"/>
</dbReference>
<dbReference type="EMBL" id="BAAAJK010000007">
    <property type="protein sequence ID" value="GAA1387198.1"/>
    <property type="molecule type" value="Genomic_DNA"/>
</dbReference>
<keyword evidence="3" id="KW-1185">Reference proteome</keyword>
<name>A0ABP4ICE8_9PSEU</name>
<feature type="transmembrane region" description="Helical" evidence="1">
    <location>
        <begin position="25"/>
        <end position="44"/>
    </location>
</feature>
<keyword evidence="1" id="KW-1133">Transmembrane helix</keyword>
<proteinExistence type="predicted"/>
<evidence type="ECO:0000313" key="3">
    <source>
        <dbReference type="Proteomes" id="UP001501414"/>
    </source>
</evidence>
<evidence type="ECO:0000256" key="1">
    <source>
        <dbReference type="SAM" id="Phobius"/>
    </source>
</evidence>
<accession>A0ABP4ICE8</accession>
<dbReference type="RefSeq" id="WP_344021212.1">
    <property type="nucleotide sequence ID" value="NZ_BAAAJK010000007.1"/>
</dbReference>
<gene>
    <name evidence="2" type="ORF">GCM10009613_22380</name>
</gene>
<keyword evidence="1" id="KW-0812">Transmembrane</keyword>
<sequence length="47" mass="4756">MLLWIQLLVAALVLAGGVSLLVVGALVTGGIVVLLGGVWVGSCVRRL</sequence>
<reference evidence="3" key="1">
    <citation type="journal article" date="2019" name="Int. J. Syst. Evol. Microbiol.">
        <title>The Global Catalogue of Microorganisms (GCM) 10K type strain sequencing project: providing services to taxonomists for standard genome sequencing and annotation.</title>
        <authorList>
            <consortium name="The Broad Institute Genomics Platform"/>
            <consortium name="The Broad Institute Genome Sequencing Center for Infectious Disease"/>
            <person name="Wu L."/>
            <person name="Ma J."/>
        </authorList>
    </citation>
    <scope>NUCLEOTIDE SEQUENCE [LARGE SCALE GENOMIC DNA]</scope>
    <source>
        <strain evidence="3">JCM 11896</strain>
    </source>
</reference>
<organism evidence="2 3">
    <name type="scientific">Pseudonocardia kongjuensis</name>
    <dbReference type="NCBI Taxonomy" id="102227"/>
    <lineage>
        <taxon>Bacteria</taxon>
        <taxon>Bacillati</taxon>
        <taxon>Actinomycetota</taxon>
        <taxon>Actinomycetes</taxon>
        <taxon>Pseudonocardiales</taxon>
        <taxon>Pseudonocardiaceae</taxon>
        <taxon>Pseudonocardia</taxon>
    </lineage>
</organism>
<keyword evidence="1" id="KW-0472">Membrane</keyword>